<name>A0AAW6Y8C8_NEISU</name>
<sequence>MTSRNIENLIKIGTVSQTDPVANRIRAQHGGLITDWLPYFVPAAGGVSIWRLPSIGEGCIILSPSGEPENGIIICGFSTSQHPAPSQNPDETIILMPDGAEFKYNHAKSHLQIKGIKTADITVKEKATVHTKHLTIDSPETDIKGKLNVVGLLTYQGGMAGSGGEGGAAAVIKGTIRQEEGSIISNGVNLTTHTHQGDSGGTTGQPR</sequence>
<dbReference type="Gene3D" id="2.40.50.230">
    <property type="entry name" value="Gp5 N-terminal domain"/>
    <property type="match status" value="1"/>
</dbReference>
<dbReference type="InterPro" id="IPR006531">
    <property type="entry name" value="Gp5/Vgr_OB"/>
</dbReference>
<proteinExistence type="predicted"/>
<dbReference type="RefSeq" id="WP_063075577.1">
    <property type="nucleotide sequence ID" value="NZ_JASOPA010000001.1"/>
</dbReference>
<accession>A0AAW6Y8C8</accession>
<organism evidence="2 3">
    <name type="scientific">Neisseria subflava</name>
    <dbReference type="NCBI Taxonomy" id="28449"/>
    <lineage>
        <taxon>Bacteria</taxon>
        <taxon>Pseudomonadati</taxon>
        <taxon>Pseudomonadota</taxon>
        <taxon>Betaproteobacteria</taxon>
        <taxon>Neisseriales</taxon>
        <taxon>Neisseriaceae</taxon>
        <taxon>Neisseria</taxon>
    </lineage>
</organism>
<evidence type="ECO:0000313" key="2">
    <source>
        <dbReference type="EMBL" id="MDK7241696.1"/>
    </source>
</evidence>
<feature type="domain" description="Gp5/Type VI secretion system Vgr protein OB-fold" evidence="1">
    <location>
        <begin position="12"/>
        <end position="76"/>
    </location>
</feature>
<reference evidence="2" key="1">
    <citation type="submission" date="2023-05" db="EMBL/GenBank/DDBJ databases">
        <title>Cataloging the Phylogenetic Diversity of Human Bladder Bacteria.</title>
        <authorList>
            <person name="Du J."/>
        </authorList>
    </citation>
    <scope>NUCLEOTIDE SEQUENCE</scope>
    <source>
        <strain evidence="2">UMB1050</strain>
    </source>
</reference>
<dbReference type="InterPro" id="IPR013046">
    <property type="entry name" value="GpV/Gp45"/>
</dbReference>
<dbReference type="AlphaFoldDB" id="A0AAW6Y8C8"/>
<comment type="caution">
    <text evidence="2">The sequence shown here is derived from an EMBL/GenBank/DDBJ whole genome shotgun (WGS) entry which is preliminary data.</text>
</comment>
<dbReference type="Proteomes" id="UP001236303">
    <property type="component" value="Unassembled WGS sequence"/>
</dbReference>
<dbReference type="Gene3D" id="6.20.150.10">
    <property type="match status" value="1"/>
</dbReference>
<protein>
    <submittedName>
        <fullName evidence="2">Phage baseplate assembly protein V</fullName>
    </submittedName>
</protein>
<dbReference type="EMBL" id="JASOPA010000001">
    <property type="protein sequence ID" value="MDK7241696.1"/>
    <property type="molecule type" value="Genomic_DNA"/>
</dbReference>
<evidence type="ECO:0000313" key="3">
    <source>
        <dbReference type="Proteomes" id="UP001236303"/>
    </source>
</evidence>
<gene>
    <name evidence="2" type="ORF">QP451_01375</name>
</gene>
<dbReference type="Pfam" id="PF04717">
    <property type="entry name" value="Phage_base_V"/>
    <property type="match status" value="1"/>
</dbReference>
<dbReference type="InterPro" id="IPR037026">
    <property type="entry name" value="Vgr_OB-fold_dom_sf"/>
</dbReference>
<evidence type="ECO:0000259" key="1">
    <source>
        <dbReference type="Pfam" id="PF04717"/>
    </source>
</evidence>
<dbReference type="NCBIfam" id="TIGR01644">
    <property type="entry name" value="phage_P2_V"/>
    <property type="match status" value="1"/>
</dbReference>